<dbReference type="EMBL" id="AE014075">
    <property type="protein sequence ID" value="AAN79888.1"/>
    <property type="molecule type" value="Genomic_DNA"/>
</dbReference>
<dbReference type="Proteomes" id="UP000001410">
    <property type="component" value="Chromosome"/>
</dbReference>
<sequence>MSGILNAPALNPLRRVYFICKYFYKNNAHTQHKTKSITDKKGA</sequence>
<dbReference type="AlphaFoldDB" id="A0A0H2V7D7"/>
<gene>
    <name evidence="1" type="ordered locus">c1419</name>
</gene>
<reference evidence="1 2" key="1">
    <citation type="journal article" date="2002" name="Proc. Natl. Acad. Sci. U.S.A.">
        <title>Extensive mosaic structure revealed by the complete genome sequence of uropathogenic Escherichia coli.</title>
        <authorList>
            <person name="Welch R.A."/>
            <person name="Burland V."/>
            <person name="Plunkett G.III."/>
            <person name="Redford P."/>
            <person name="Roesch P."/>
            <person name="Rasko D."/>
            <person name="Buckles E.L."/>
            <person name="Liou S.R."/>
            <person name="Boutin A."/>
            <person name="Hackett J."/>
            <person name="Stroud D."/>
            <person name="Mayhew G.F."/>
            <person name="Rose D.J."/>
            <person name="Zhou S."/>
            <person name="Schwartz D.C."/>
            <person name="Perna N.T."/>
            <person name="Mobley H.L."/>
            <person name="Donnenberg M.S."/>
            <person name="Blattner F.R."/>
        </authorList>
    </citation>
    <scope>NUCLEOTIDE SEQUENCE [LARGE SCALE GENOMIC DNA]</scope>
    <source>
        <strain evidence="2">CFT073 / ATCC 700928 / UPEC</strain>
    </source>
</reference>
<evidence type="ECO:0000313" key="2">
    <source>
        <dbReference type="Proteomes" id="UP000001410"/>
    </source>
</evidence>
<protein>
    <submittedName>
        <fullName evidence="1">Uncharacterized protein</fullName>
    </submittedName>
</protein>
<evidence type="ECO:0000313" key="1">
    <source>
        <dbReference type="EMBL" id="AAN79888.1"/>
    </source>
</evidence>
<proteinExistence type="predicted"/>
<keyword evidence="2" id="KW-1185">Reference proteome</keyword>
<accession>A0A0H2V7D7</accession>
<organism evidence="1 2">
    <name type="scientific">Escherichia coli O6:H1 (strain CFT073 / ATCC 700928 / UPEC)</name>
    <dbReference type="NCBI Taxonomy" id="199310"/>
    <lineage>
        <taxon>Bacteria</taxon>
        <taxon>Pseudomonadati</taxon>
        <taxon>Pseudomonadota</taxon>
        <taxon>Gammaproteobacteria</taxon>
        <taxon>Enterobacterales</taxon>
        <taxon>Enterobacteriaceae</taxon>
        <taxon>Escherichia</taxon>
    </lineage>
</organism>
<dbReference type="KEGG" id="ecc:c1419"/>
<dbReference type="HOGENOM" id="CLU_213193_0_0_6"/>
<name>A0A0H2V7D7_ECOL6</name>